<feature type="domain" description="OmpR/PhoB-type" evidence="8">
    <location>
        <begin position="135"/>
        <end position="229"/>
    </location>
</feature>
<dbReference type="InterPro" id="IPR001867">
    <property type="entry name" value="OmpR/PhoB-type_DNA-bd"/>
</dbReference>
<dbReference type="Pfam" id="PF00486">
    <property type="entry name" value="Trans_reg_C"/>
    <property type="match status" value="1"/>
</dbReference>
<dbReference type="CDD" id="cd17574">
    <property type="entry name" value="REC_OmpR"/>
    <property type="match status" value="1"/>
</dbReference>
<protein>
    <submittedName>
        <fullName evidence="9">Response regulator transcription factor</fullName>
    </submittedName>
</protein>
<organism evidence="9 10">
    <name type="scientific">Gordonia rubripertincta</name>
    <name type="common">Rhodococcus corallinus</name>
    <dbReference type="NCBI Taxonomy" id="36822"/>
    <lineage>
        <taxon>Bacteria</taxon>
        <taxon>Bacillati</taxon>
        <taxon>Actinomycetota</taxon>
        <taxon>Actinomycetes</taxon>
        <taxon>Mycobacteriales</taxon>
        <taxon>Gordoniaceae</taxon>
        <taxon>Gordonia</taxon>
    </lineage>
</organism>
<feature type="modified residue" description="4-aspartylphosphate" evidence="5">
    <location>
        <position position="56"/>
    </location>
</feature>
<keyword evidence="3 6" id="KW-0238">DNA-binding</keyword>
<proteinExistence type="predicted"/>
<dbReference type="InterPro" id="IPR039420">
    <property type="entry name" value="WalR-like"/>
</dbReference>
<evidence type="ECO:0000259" key="8">
    <source>
        <dbReference type="PROSITE" id="PS51755"/>
    </source>
</evidence>
<dbReference type="PROSITE" id="PS51755">
    <property type="entry name" value="OMPR_PHOB"/>
    <property type="match status" value="1"/>
</dbReference>
<dbReference type="Gene3D" id="1.10.10.10">
    <property type="entry name" value="Winged helix-like DNA-binding domain superfamily/Winged helix DNA-binding domain"/>
    <property type="match status" value="1"/>
</dbReference>
<sequence>MFAGVVRVLMADDDPIVSDVVRRYLERDGLQVALVDAGDAALEHLQNHQVDLVILDVMMPGRTGIEVLTEIRSGPRAAMPVILLTASGQEEDRLIGLTAGADDYVIKPFSPRELALRVQSVLRRSVANWSGTAAGDSLTDGEVVMDAEARSVTVAGTPVSTTKREFDLLRFFLSHRDAVYSREQLLAQVWGWSFGDLSTVTVHVKRLRAKLGDCDSLETVWGQGYRWVSAPAGER</sequence>
<evidence type="ECO:0000256" key="1">
    <source>
        <dbReference type="ARBA" id="ARBA00022553"/>
    </source>
</evidence>
<evidence type="ECO:0000256" key="5">
    <source>
        <dbReference type="PROSITE-ProRule" id="PRU00169"/>
    </source>
</evidence>
<dbReference type="SMART" id="SM00862">
    <property type="entry name" value="Trans_reg_C"/>
    <property type="match status" value="1"/>
</dbReference>
<evidence type="ECO:0000313" key="10">
    <source>
        <dbReference type="Proteomes" id="UP001067235"/>
    </source>
</evidence>
<gene>
    <name evidence="9" type="ORF">O4213_24140</name>
</gene>
<reference evidence="9" key="1">
    <citation type="submission" date="2022-12" db="EMBL/GenBank/DDBJ databases">
        <authorList>
            <person name="Krivoruchko A.V."/>
            <person name="Elkin A."/>
        </authorList>
    </citation>
    <scope>NUCLEOTIDE SEQUENCE</scope>
    <source>
        <strain evidence="9">IEGM 1388</strain>
    </source>
</reference>
<dbReference type="Gene3D" id="6.10.250.690">
    <property type="match status" value="1"/>
</dbReference>
<dbReference type="PANTHER" id="PTHR48111">
    <property type="entry name" value="REGULATOR OF RPOS"/>
    <property type="match status" value="1"/>
</dbReference>
<evidence type="ECO:0000259" key="7">
    <source>
        <dbReference type="PROSITE" id="PS50110"/>
    </source>
</evidence>
<dbReference type="PANTHER" id="PTHR48111:SF4">
    <property type="entry name" value="DNA-BINDING DUAL TRANSCRIPTIONAL REGULATOR OMPR"/>
    <property type="match status" value="1"/>
</dbReference>
<keyword evidence="4" id="KW-0804">Transcription</keyword>
<evidence type="ECO:0000256" key="6">
    <source>
        <dbReference type="PROSITE-ProRule" id="PRU01091"/>
    </source>
</evidence>
<dbReference type="Gene3D" id="3.40.50.2300">
    <property type="match status" value="1"/>
</dbReference>
<dbReference type="InterPro" id="IPR001789">
    <property type="entry name" value="Sig_transdc_resp-reg_receiver"/>
</dbReference>
<dbReference type="Pfam" id="PF00072">
    <property type="entry name" value="Response_reg"/>
    <property type="match status" value="1"/>
</dbReference>
<evidence type="ECO:0000256" key="3">
    <source>
        <dbReference type="ARBA" id="ARBA00023125"/>
    </source>
</evidence>
<accession>A0ABT4N1F0</accession>
<dbReference type="Proteomes" id="UP001067235">
    <property type="component" value="Unassembled WGS sequence"/>
</dbReference>
<dbReference type="SMART" id="SM00448">
    <property type="entry name" value="REC"/>
    <property type="match status" value="1"/>
</dbReference>
<evidence type="ECO:0000256" key="4">
    <source>
        <dbReference type="ARBA" id="ARBA00023163"/>
    </source>
</evidence>
<dbReference type="EMBL" id="JAPWIE010000008">
    <property type="protein sequence ID" value="MCZ4553100.1"/>
    <property type="molecule type" value="Genomic_DNA"/>
</dbReference>
<dbReference type="CDD" id="cd00383">
    <property type="entry name" value="trans_reg_C"/>
    <property type="match status" value="1"/>
</dbReference>
<keyword evidence="10" id="KW-1185">Reference proteome</keyword>
<dbReference type="InterPro" id="IPR036388">
    <property type="entry name" value="WH-like_DNA-bd_sf"/>
</dbReference>
<feature type="domain" description="Response regulatory" evidence="7">
    <location>
        <begin position="7"/>
        <end position="122"/>
    </location>
</feature>
<keyword evidence="2" id="KW-0805">Transcription regulation</keyword>
<evidence type="ECO:0000313" key="9">
    <source>
        <dbReference type="EMBL" id="MCZ4553100.1"/>
    </source>
</evidence>
<dbReference type="PROSITE" id="PS50110">
    <property type="entry name" value="RESPONSE_REGULATORY"/>
    <property type="match status" value="1"/>
</dbReference>
<keyword evidence="1 5" id="KW-0597">Phosphoprotein</keyword>
<dbReference type="SUPFAM" id="SSF52172">
    <property type="entry name" value="CheY-like"/>
    <property type="match status" value="1"/>
</dbReference>
<name>A0ABT4N1F0_GORRU</name>
<dbReference type="InterPro" id="IPR011006">
    <property type="entry name" value="CheY-like_superfamily"/>
</dbReference>
<feature type="DNA-binding region" description="OmpR/PhoB-type" evidence="6">
    <location>
        <begin position="135"/>
        <end position="229"/>
    </location>
</feature>
<evidence type="ECO:0000256" key="2">
    <source>
        <dbReference type="ARBA" id="ARBA00023015"/>
    </source>
</evidence>
<comment type="caution">
    <text evidence="9">The sequence shown here is derived from an EMBL/GenBank/DDBJ whole genome shotgun (WGS) entry which is preliminary data.</text>
</comment>